<organism evidence="2 3">
    <name type="scientific">Araneus ventricosus</name>
    <name type="common">Orbweaver spider</name>
    <name type="synonym">Epeira ventricosa</name>
    <dbReference type="NCBI Taxonomy" id="182803"/>
    <lineage>
        <taxon>Eukaryota</taxon>
        <taxon>Metazoa</taxon>
        <taxon>Ecdysozoa</taxon>
        <taxon>Arthropoda</taxon>
        <taxon>Chelicerata</taxon>
        <taxon>Arachnida</taxon>
        <taxon>Araneae</taxon>
        <taxon>Araneomorphae</taxon>
        <taxon>Entelegynae</taxon>
        <taxon>Araneoidea</taxon>
        <taxon>Araneidae</taxon>
        <taxon>Araneus</taxon>
    </lineage>
</organism>
<comment type="caution">
    <text evidence="2">The sequence shown here is derived from an EMBL/GenBank/DDBJ whole genome shotgun (WGS) entry which is preliminary data.</text>
</comment>
<evidence type="ECO:0000256" key="1">
    <source>
        <dbReference type="SAM" id="MobiDB-lite"/>
    </source>
</evidence>
<gene>
    <name evidence="2" type="ORF">AVEN_138576_1</name>
</gene>
<evidence type="ECO:0000313" key="2">
    <source>
        <dbReference type="EMBL" id="GBM81907.1"/>
    </source>
</evidence>
<name>A0A4Y2IVT1_ARAVE</name>
<sequence length="106" mass="11446">MCDTHVGDVAGRTDFLLTASQLAEEGGSSPSGQALTGFTDLCGQSNIDEGSRPIQYATHSTRRLKLQDTKTRQRTTSRDKHTDKNRQRGIMGKMSSSATIIEGEGS</sequence>
<dbReference type="EMBL" id="BGPR01002976">
    <property type="protein sequence ID" value="GBM81907.1"/>
    <property type="molecule type" value="Genomic_DNA"/>
</dbReference>
<evidence type="ECO:0000313" key="3">
    <source>
        <dbReference type="Proteomes" id="UP000499080"/>
    </source>
</evidence>
<proteinExistence type="predicted"/>
<protein>
    <submittedName>
        <fullName evidence="2">Uncharacterized protein</fullName>
    </submittedName>
</protein>
<dbReference type="Proteomes" id="UP000499080">
    <property type="component" value="Unassembled WGS sequence"/>
</dbReference>
<feature type="compositionally biased region" description="Basic and acidic residues" evidence="1">
    <location>
        <begin position="65"/>
        <end position="86"/>
    </location>
</feature>
<reference evidence="2 3" key="1">
    <citation type="journal article" date="2019" name="Sci. Rep.">
        <title>Orb-weaving spider Araneus ventricosus genome elucidates the spidroin gene catalogue.</title>
        <authorList>
            <person name="Kono N."/>
            <person name="Nakamura H."/>
            <person name="Ohtoshi R."/>
            <person name="Moran D.A.P."/>
            <person name="Shinohara A."/>
            <person name="Yoshida Y."/>
            <person name="Fujiwara M."/>
            <person name="Mori M."/>
            <person name="Tomita M."/>
            <person name="Arakawa K."/>
        </authorList>
    </citation>
    <scope>NUCLEOTIDE SEQUENCE [LARGE SCALE GENOMIC DNA]</scope>
</reference>
<feature type="region of interest" description="Disordered" evidence="1">
    <location>
        <begin position="56"/>
        <end position="106"/>
    </location>
</feature>
<accession>A0A4Y2IVT1</accession>
<dbReference type="AlphaFoldDB" id="A0A4Y2IVT1"/>
<keyword evidence="3" id="KW-1185">Reference proteome</keyword>